<feature type="coiled-coil region" evidence="1">
    <location>
        <begin position="40"/>
        <end position="116"/>
    </location>
</feature>
<keyword evidence="2" id="KW-0472">Membrane</keyword>
<comment type="caution">
    <text evidence="3">The sequence shown here is derived from an EMBL/GenBank/DDBJ whole genome shotgun (WGS) entry which is preliminary data.</text>
</comment>
<feature type="transmembrane region" description="Helical" evidence="2">
    <location>
        <begin position="16"/>
        <end position="37"/>
    </location>
</feature>
<evidence type="ECO:0000313" key="4">
    <source>
        <dbReference type="Proteomes" id="UP001168552"/>
    </source>
</evidence>
<name>A0ABT8F476_9BACT</name>
<dbReference type="RefSeq" id="WP_320003776.1">
    <property type="nucleotide sequence ID" value="NZ_JAUHJS010000003.1"/>
</dbReference>
<accession>A0ABT8F476</accession>
<reference evidence="3" key="1">
    <citation type="submission" date="2023-06" db="EMBL/GenBank/DDBJ databases">
        <title>Cytophagales bacterium Strain LB-30, isolated from soil.</title>
        <authorList>
            <person name="Liu B."/>
        </authorList>
    </citation>
    <scope>NUCLEOTIDE SEQUENCE</scope>
    <source>
        <strain evidence="3">LB-30</strain>
    </source>
</reference>
<protein>
    <submittedName>
        <fullName evidence="3">Chromosome segregation protein SMC</fullName>
    </submittedName>
</protein>
<proteinExistence type="predicted"/>
<evidence type="ECO:0000313" key="3">
    <source>
        <dbReference type="EMBL" id="MDN4165250.1"/>
    </source>
</evidence>
<gene>
    <name evidence="3" type="ORF">QWY31_07045</name>
</gene>
<keyword evidence="4" id="KW-1185">Reference proteome</keyword>
<dbReference type="Proteomes" id="UP001168552">
    <property type="component" value="Unassembled WGS sequence"/>
</dbReference>
<organism evidence="3 4">
    <name type="scientific">Shiella aurantiaca</name>
    <dbReference type="NCBI Taxonomy" id="3058365"/>
    <lineage>
        <taxon>Bacteria</taxon>
        <taxon>Pseudomonadati</taxon>
        <taxon>Bacteroidota</taxon>
        <taxon>Cytophagia</taxon>
        <taxon>Cytophagales</taxon>
        <taxon>Shiellaceae</taxon>
        <taxon>Shiella</taxon>
    </lineage>
</organism>
<evidence type="ECO:0000256" key="1">
    <source>
        <dbReference type="SAM" id="Coils"/>
    </source>
</evidence>
<sequence>MSETVRPEETKKKSNNVLLALLGVLSIALLVTAYLFYQRENELQTEISQKNVELEETYNKLESISNELDMKIQEISKLGGDIEELKLAKEQVEKEKEQLRRAKNFTEKQLNDFKSRATGYEELLKMKDEEIVKLKTMTEELLSENTGLKTETNRLTDSLKSAKQTKQQMAEKLAIAATLKAENVKIYAVSDKGREREDEFKNRHIDKIKVEFNLAENKVAPIEGKDIIIRIIDPADEVLFDVATGSGSFMIDGKEQFYTSKQEILFDNSRQKLTFFYKKGSEYKTGKHKLEIYEGTTLIGSSSFTVK</sequence>
<evidence type="ECO:0000256" key="2">
    <source>
        <dbReference type="SAM" id="Phobius"/>
    </source>
</evidence>
<keyword evidence="2" id="KW-1133">Transmembrane helix</keyword>
<keyword evidence="1" id="KW-0175">Coiled coil</keyword>
<keyword evidence="2" id="KW-0812">Transmembrane</keyword>
<dbReference type="EMBL" id="JAUHJS010000003">
    <property type="protein sequence ID" value="MDN4165250.1"/>
    <property type="molecule type" value="Genomic_DNA"/>
</dbReference>